<protein>
    <recommendedName>
        <fullName evidence="7">DUF2179 domain-containing protein</fullName>
    </recommendedName>
</protein>
<comment type="caution">
    <text evidence="8">The sequence shown here is derived from an EMBL/GenBank/DDBJ whole genome shotgun (WGS) entry which is preliminary data.</text>
</comment>
<dbReference type="InterPro" id="IPR019264">
    <property type="entry name" value="DUF2179"/>
</dbReference>
<dbReference type="Pfam" id="PF02588">
    <property type="entry name" value="YitT_membrane"/>
    <property type="match status" value="1"/>
</dbReference>
<evidence type="ECO:0000259" key="7">
    <source>
        <dbReference type="Pfam" id="PF10035"/>
    </source>
</evidence>
<feature type="transmembrane region" description="Helical" evidence="6">
    <location>
        <begin position="141"/>
        <end position="161"/>
    </location>
</feature>
<name>A0ABM9CXV8_9BACL</name>
<comment type="subcellular location">
    <subcellularLocation>
        <location evidence="1">Cell membrane</location>
        <topology evidence="1">Multi-pass membrane protein</topology>
    </subcellularLocation>
</comment>
<dbReference type="PANTHER" id="PTHR33545">
    <property type="entry name" value="UPF0750 MEMBRANE PROTEIN YITT-RELATED"/>
    <property type="match status" value="1"/>
</dbReference>
<dbReference type="PIRSF" id="PIRSF006483">
    <property type="entry name" value="Membrane_protein_YitT"/>
    <property type="match status" value="1"/>
</dbReference>
<dbReference type="RefSeq" id="WP_236347591.1">
    <property type="nucleotide sequence ID" value="NZ_CAKMMF010000055.1"/>
</dbReference>
<reference evidence="8" key="1">
    <citation type="submission" date="2022-01" db="EMBL/GenBank/DDBJ databases">
        <authorList>
            <person name="Criscuolo A."/>
        </authorList>
    </citation>
    <scope>NUCLEOTIDE SEQUENCE</scope>
    <source>
        <strain evidence="8">CIP111893</strain>
    </source>
</reference>
<sequence>MRQALTTIIMLFSALLIAFGFNQLIIPHGMISGGVSGVTMIIGYATGFHISWLYLLLNIPILLWGWKSLGIHFVGWSIVSVVATTVAMSLIPIAPIVSDLALGAIFGGVIVGAGTGLALRQGASTGGVDILASMLTRKRDISVGMLIFVLNGSIIAVLGYMTGDWDIALYSLLSIFTSSKIIDLLHIRHVKITAFIITSRSEALRIALLPLQRGITVIRTRGGYSDIENDMLMTVTTRYELVELRKIVKKTDPTAFVNIVETVGIMGDFRRPSQ</sequence>
<keyword evidence="5 6" id="KW-0472">Membrane</keyword>
<keyword evidence="9" id="KW-1185">Reference proteome</keyword>
<keyword evidence="4 6" id="KW-1133">Transmembrane helix</keyword>
<evidence type="ECO:0000313" key="9">
    <source>
        <dbReference type="Proteomes" id="UP000838686"/>
    </source>
</evidence>
<dbReference type="Pfam" id="PF10035">
    <property type="entry name" value="DUF2179"/>
    <property type="match status" value="1"/>
</dbReference>
<dbReference type="PANTHER" id="PTHR33545:SF5">
    <property type="entry name" value="UPF0750 MEMBRANE PROTEIN YITT"/>
    <property type="match status" value="1"/>
</dbReference>
<feature type="transmembrane region" description="Helical" evidence="6">
    <location>
        <begin position="47"/>
        <end position="66"/>
    </location>
</feature>
<organism evidence="8 9">
    <name type="scientific">Paenibacillus plantiphilus</name>
    <dbReference type="NCBI Taxonomy" id="2905650"/>
    <lineage>
        <taxon>Bacteria</taxon>
        <taxon>Bacillati</taxon>
        <taxon>Bacillota</taxon>
        <taxon>Bacilli</taxon>
        <taxon>Bacillales</taxon>
        <taxon>Paenibacillaceae</taxon>
        <taxon>Paenibacillus</taxon>
    </lineage>
</organism>
<evidence type="ECO:0000313" key="8">
    <source>
        <dbReference type="EMBL" id="CAH1225891.1"/>
    </source>
</evidence>
<dbReference type="Proteomes" id="UP000838686">
    <property type="component" value="Unassembled WGS sequence"/>
</dbReference>
<dbReference type="InterPro" id="IPR003740">
    <property type="entry name" value="YitT"/>
</dbReference>
<keyword evidence="2" id="KW-1003">Cell membrane</keyword>
<evidence type="ECO:0000256" key="5">
    <source>
        <dbReference type="ARBA" id="ARBA00023136"/>
    </source>
</evidence>
<dbReference type="Gene3D" id="3.30.70.120">
    <property type="match status" value="1"/>
</dbReference>
<dbReference type="CDD" id="cd16380">
    <property type="entry name" value="YitT_C"/>
    <property type="match status" value="1"/>
</dbReference>
<dbReference type="InterPro" id="IPR051461">
    <property type="entry name" value="UPF0750_membrane"/>
</dbReference>
<feature type="transmembrane region" description="Helical" evidence="6">
    <location>
        <begin position="73"/>
        <end position="94"/>
    </location>
</feature>
<feature type="domain" description="DUF2179" evidence="7">
    <location>
        <begin position="213"/>
        <end position="267"/>
    </location>
</feature>
<evidence type="ECO:0000256" key="3">
    <source>
        <dbReference type="ARBA" id="ARBA00022692"/>
    </source>
</evidence>
<feature type="transmembrane region" description="Helical" evidence="6">
    <location>
        <begin position="100"/>
        <end position="120"/>
    </location>
</feature>
<evidence type="ECO:0000256" key="6">
    <source>
        <dbReference type="SAM" id="Phobius"/>
    </source>
</evidence>
<evidence type="ECO:0000256" key="1">
    <source>
        <dbReference type="ARBA" id="ARBA00004651"/>
    </source>
</evidence>
<dbReference type="InterPro" id="IPR015867">
    <property type="entry name" value="N-reg_PII/ATP_PRibTrfase_C"/>
</dbReference>
<keyword evidence="3 6" id="KW-0812">Transmembrane</keyword>
<gene>
    <name evidence="8" type="ORF">PAECIP111893_05300</name>
</gene>
<proteinExistence type="predicted"/>
<evidence type="ECO:0000256" key="2">
    <source>
        <dbReference type="ARBA" id="ARBA00022475"/>
    </source>
</evidence>
<accession>A0ABM9CXV8</accession>
<evidence type="ECO:0000256" key="4">
    <source>
        <dbReference type="ARBA" id="ARBA00022989"/>
    </source>
</evidence>
<dbReference type="EMBL" id="CAKMMF010000055">
    <property type="protein sequence ID" value="CAH1225891.1"/>
    <property type="molecule type" value="Genomic_DNA"/>
</dbReference>